<evidence type="ECO:0000313" key="5">
    <source>
        <dbReference type="Proteomes" id="UP000724874"/>
    </source>
</evidence>
<dbReference type="OrthoDB" id="439046at2759"/>
<keyword evidence="5" id="KW-1185">Reference proteome</keyword>
<dbReference type="Pfam" id="PF02661">
    <property type="entry name" value="Fic"/>
    <property type="match status" value="1"/>
</dbReference>
<dbReference type="PROSITE" id="PS51459">
    <property type="entry name" value="FIDO"/>
    <property type="match status" value="1"/>
</dbReference>
<reference evidence="4" key="1">
    <citation type="submission" date="2020-11" db="EMBL/GenBank/DDBJ databases">
        <authorList>
            <consortium name="DOE Joint Genome Institute"/>
            <person name="Ahrendt S."/>
            <person name="Riley R."/>
            <person name="Andreopoulos W."/>
            <person name="LaButti K."/>
            <person name="Pangilinan J."/>
            <person name="Ruiz-duenas F.J."/>
            <person name="Barrasa J.M."/>
            <person name="Sanchez-Garcia M."/>
            <person name="Camarero S."/>
            <person name="Miyauchi S."/>
            <person name="Serrano A."/>
            <person name="Linde D."/>
            <person name="Babiker R."/>
            <person name="Drula E."/>
            <person name="Ayuso-Fernandez I."/>
            <person name="Pacheco R."/>
            <person name="Padilla G."/>
            <person name="Ferreira P."/>
            <person name="Barriuso J."/>
            <person name="Kellner H."/>
            <person name="Castanera R."/>
            <person name="Alfaro M."/>
            <person name="Ramirez L."/>
            <person name="Pisabarro A.G."/>
            <person name="Kuo A."/>
            <person name="Tritt A."/>
            <person name="Lipzen A."/>
            <person name="He G."/>
            <person name="Yan M."/>
            <person name="Ng V."/>
            <person name="Cullen D."/>
            <person name="Martin F."/>
            <person name="Rosso M.-N."/>
            <person name="Henrissat B."/>
            <person name="Hibbett D."/>
            <person name="Martinez A.T."/>
            <person name="Grigoriev I.V."/>
        </authorList>
    </citation>
    <scope>NUCLEOTIDE SEQUENCE</scope>
    <source>
        <strain evidence="4">AH 44721</strain>
    </source>
</reference>
<keyword evidence="2" id="KW-0067">ATP-binding</keyword>
<organism evidence="4 5">
    <name type="scientific">Gymnopilus junonius</name>
    <name type="common">Spectacular rustgill mushroom</name>
    <name type="synonym">Gymnopilus spectabilis subsp. junonius</name>
    <dbReference type="NCBI Taxonomy" id="109634"/>
    <lineage>
        <taxon>Eukaryota</taxon>
        <taxon>Fungi</taxon>
        <taxon>Dikarya</taxon>
        <taxon>Basidiomycota</taxon>
        <taxon>Agaricomycotina</taxon>
        <taxon>Agaricomycetes</taxon>
        <taxon>Agaricomycetidae</taxon>
        <taxon>Agaricales</taxon>
        <taxon>Agaricineae</taxon>
        <taxon>Hymenogastraceae</taxon>
        <taxon>Gymnopilus</taxon>
    </lineage>
</organism>
<proteinExistence type="predicted"/>
<protein>
    <submittedName>
        <fullName evidence="4">Fido domain-containing protein</fullName>
    </submittedName>
</protein>
<accession>A0A9P5NU29</accession>
<dbReference type="GO" id="GO:0005524">
    <property type="term" value="F:ATP binding"/>
    <property type="evidence" value="ECO:0007669"/>
    <property type="project" value="UniProtKB-KW"/>
</dbReference>
<evidence type="ECO:0000256" key="2">
    <source>
        <dbReference type="PIRSR" id="PIRSR640198-2"/>
    </source>
</evidence>
<dbReference type="InterPro" id="IPR036597">
    <property type="entry name" value="Fido-like_dom_sf"/>
</dbReference>
<dbReference type="Gene3D" id="1.10.3290.10">
    <property type="entry name" value="Fido-like domain"/>
    <property type="match status" value="1"/>
</dbReference>
<feature type="binding site" evidence="2">
    <location>
        <begin position="113"/>
        <end position="114"/>
    </location>
    <ligand>
        <name>ATP</name>
        <dbReference type="ChEBI" id="CHEBI:30616"/>
    </ligand>
</feature>
<dbReference type="SUPFAM" id="SSF140931">
    <property type="entry name" value="Fic-like"/>
    <property type="match status" value="1"/>
</dbReference>
<evidence type="ECO:0000313" key="4">
    <source>
        <dbReference type="EMBL" id="KAF8906731.1"/>
    </source>
</evidence>
<feature type="domain" description="Fido" evidence="3">
    <location>
        <begin position="1"/>
        <end position="134"/>
    </location>
</feature>
<keyword evidence="2" id="KW-0547">Nucleotide-binding</keyword>
<comment type="caution">
    <text evidence="4">The sequence shown here is derived from an EMBL/GenBank/DDBJ whole genome shotgun (WGS) entry which is preliminary data.</text>
</comment>
<dbReference type="Proteomes" id="UP000724874">
    <property type="component" value="Unassembled WGS sequence"/>
</dbReference>
<evidence type="ECO:0000256" key="1">
    <source>
        <dbReference type="PIRSR" id="PIRSR640198-1"/>
    </source>
</evidence>
<dbReference type="AlphaFoldDB" id="A0A9P5NU29"/>
<gene>
    <name evidence="4" type="ORF">CPB84DRAFT_1675394</name>
</gene>
<name>A0A9P5NU29_GYMJU</name>
<dbReference type="PANTHER" id="PTHR13504">
    <property type="entry name" value="FIDO DOMAIN-CONTAINING PROTEIN DDB_G0283145"/>
    <property type="match status" value="1"/>
</dbReference>
<evidence type="ECO:0000259" key="3">
    <source>
        <dbReference type="PROSITE" id="PS51459"/>
    </source>
</evidence>
<dbReference type="EMBL" id="JADNYJ010000017">
    <property type="protein sequence ID" value="KAF8906731.1"/>
    <property type="molecule type" value="Genomic_DNA"/>
</dbReference>
<sequence>MKTCRFEDQHYIAAGKTRAETRNTVVITGAYMVECCPFPQVDDELQYIFRMAKQWIRRWRNPFASASWFHLVMARCHPFENGNGRLVRLLASIPLLQHGYPPISISLAHRPDYYTAIGKAYEGDHSLLVKCIFEGMQETIASTPIP</sequence>
<feature type="active site" evidence="1">
    <location>
        <position position="77"/>
    </location>
</feature>
<dbReference type="InterPro" id="IPR040198">
    <property type="entry name" value="Fido_containing"/>
</dbReference>
<dbReference type="PANTHER" id="PTHR13504:SF38">
    <property type="entry name" value="FIDO DOMAIN-CONTAINING PROTEIN"/>
    <property type="match status" value="1"/>
</dbReference>
<dbReference type="InterPro" id="IPR003812">
    <property type="entry name" value="Fido"/>
</dbReference>